<dbReference type="VEuPathDB" id="FungiDB:CJI96_0000469"/>
<gene>
    <name evidence="2" type="ORF">QG37_07218</name>
</gene>
<dbReference type="PANTHER" id="PTHR12658">
    <property type="entry name" value="BETA-TUBULIN COFACTOR D"/>
    <property type="match status" value="1"/>
</dbReference>
<feature type="domain" description="Tubulin-folding cofactor D ARM repeats" evidence="1">
    <location>
        <begin position="395"/>
        <end position="489"/>
    </location>
</feature>
<dbReference type="Pfam" id="PF23579">
    <property type="entry name" value="ARM_TBCD"/>
    <property type="match status" value="1"/>
</dbReference>
<proteinExistence type="predicted"/>
<dbReference type="GO" id="GO:0048487">
    <property type="term" value="F:beta-tubulin binding"/>
    <property type="evidence" value="ECO:0007669"/>
    <property type="project" value="InterPro"/>
</dbReference>
<accession>A0A0L0NQS2</accession>
<name>A0A0L0NQS2_CANAR</name>
<dbReference type="EMBL" id="LGST01000055">
    <property type="protein sequence ID" value="KND96481.1"/>
    <property type="molecule type" value="Genomic_DNA"/>
</dbReference>
<dbReference type="AlphaFoldDB" id="A0A0L0NQS2"/>
<dbReference type="VEuPathDB" id="FungiDB:CJJ07_003960"/>
<reference evidence="3" key="1">
    <citation type="journal article" date="2015" name="BMC Genomics">
        <title>Draft genome of a commonly misdiagnosed multidrug resistant pathogen Candida auris.</title>
        <authorList>
            <person name="Chatterjee S."/>
            <person name="Alampalli S.V."/>
            <person name="Nageshan R.K."/>
            <person name="Chettiar S.T."/>
            <person name="Joshi S."/>
            <person name="Tatu U.S."/>
        </authorList>
    </citation>
    <scope>NUCLEOTIDE SEQUENCE [LARGE SCALE GENOMIC DNA]</scope>
    <source>
        <strain evidence="3">6684</strain>
    </source>
</reference>
<dbReference type="InterPro" id="IPR033162">
    <property type="entry name" value="TBCD"/>
</dbReference>
<dbReference type="VEuPathDB" id="FungiDB:B9J08_002623"/>
<dbReference type="Pfam" id="PF25767">
    <property type="entry name" value="ARM_TBCD_2nd"/>
    <property type="match status" value="1"/>
</dbReference>
<dbReference type="GO" id="GO:0005096">
    <property type="term" value="F:GTPase activator activity"/>
    <property type="evidence" value="ECO:0007669"/>
    <property type="project" value="InterPro"/>
</dbReference>
<evidence type="ECO:0000259" key="1">
    <source>
        <dbReference type="Pfam" id="PF25767"/>
    </source>
</evidence>
<sequence length="1062" mass="120031">MAQTDLKNQEINNQILNLLRSTHARIHEQLPAEHLELISARSLGKARELIAEFELLPKLLDAYLQSHLDALIQIYFYQEPGSSIASLCSACVYELCKVRSYKFVVNFLSNDVQTGQRIIERVKHPGIGEHEMYFLLLWLSSFAIVPFPLDNIVAALQSYLYHLAIRNLQKYGSASMTQKLSAVLLSRLLLRSDGKDMLLGYVNECCSNWSELDHGEKLGHLMALKLILKQSSSATVAELAPKIYEDVAMVDLMSIKYLVDSLIPNTNVILLIAILSRLAKFHILLSEYVKVSAIVNNLINDIFSPMASRFDVSLREAMAKSLSKIVSFLRLRAVNYAQQLIWYATRQLRIRELETCSSRYIHDITIDSSNLSVAKFHTILLFYGFLGLSRSIDVQFVPTLLSVVNKTLFLANYQYPIVQGSQLRDASCFCLWSLFRSLSPDDFKEVAEDITMIHDVWVNIIRVLLLDEDYSIRRCAIPVMQEFVGRFGSLLLITFSNMNEGKHLVETTAMLFDTDKSVSAKDIIDHGYSSKLFVPHIVQALASGNCSSSYFLRLSGILLELLNEEAVRKEPVCAFLTSLQETDMVHMLLDLLKVGNIMCLITLGELLRSGYLDCNMSKAILMDVQTISSNHHDPIFKRISLLFWYSSCIIAGVKEKGVQRKFWSIWISVSSNEASAKGDLKLLMHKCMEAVSLVPIDTDTFNDICKRLRYGNMMIAGLIPWNILTEDQLEQQLSIISDTKVDAETRATLIESNPRLTVTGEGSTVYRPSFPLLDLLDDYTLTNKGDVGLKVRLACLKHYREFIGGRPQELNLRKKSARLAGESLDSVRAMAFAILYGYNPHEVRTMTYSAYFHKLFELHATLEPEVKESFWEGVVHSLAGVKVSSVLANEAFKQFLIWYENASHSERETALGTLLRQLKLPKPFVQLEARQQKTILATVALFVKLFEASITLGETFNYTALFIRAYNLQLGSTLAVRTGPVLQILSHLSLSQGEVASKARQRIVQIFSTSKTTAIRHLAQRALFEVVNDLAPTNEQLLRFTHESVNLSPQDYKKLESQLLCI</sequence>
<dbReference type="InterPro" id="IPR058033">
    <property type="entry name" value="ARM_TBCD_2nd"/>
</dbReference>
<dbReference type="VEuPathDB" id="FungiDB:CJI97_002677"/>
<evidence type="ECO:0000313" key="2">
    <source>
        <dbReference type="EMBL" id="KND96481.1"/>
    </source>
</evidence>
<dbReference type="SUPFAM" id="SSF48371">
    <property type="entry name" value="ARM repeat"/>
    <property type="match status" value="1"/>
</dbReference>
<comment type="caution">
    <text evidence="2">The sequence shown here is derived from an EMBL/GenBank/DDBJ whole genome shotgun (WGS) entry which is preliminary data.</text>
</comment>
<protein>
    <recommendedName>
        <fullName evidence="1">Tubulin-folding cofactor D ARM repeats domain-containing protein</fullName>
    </recommendedName>
</protein>
<dbReference type="PANTHER" id="PTHR12658:SF0">
    <property type="entry name" value="TUBULIN-SPECIFIC CHAPERONE D"/>
    <property type="match status" value="1"/>
</dbReference>
<evidence type="ECO:0000313" key="3">
    <source>
        <dbReference type="Proteomes" id="UP000037122"/>
    </source>
</evidence>
<dbReference type="VEuPathDB" id="FungiDB:CJJ09_001470"/>
<dbReference type="InterPro" id="IPR016024">
    <property type="entry name" value="ARM-type_fold"/>
</dbReference>
<dbReference type="VEuPathDB" id="FungiDB:QG37_07218"/>
<organism evidence="2 3">
    <name type="scientific">Candidozyma auris</name>
    <name type="common">Yeast</name>
    <name type="synonym">Candida auris</name>
    <dbReference type="NCBI Taxonomy" id="498019"/>
    <lineage>
        <taxon>Eukaryota</taxon>
        <taxon>Fungi</taxon>
        <taxon>Dikarya</taxon>
        <taxon>Ascomycota</taxon>
        <taxon>Saccharomycotina</taxon>
        <taxon>Pichiomycetes</taxon>
        <taxon>Metschnikowiaceae</taxon>
        <taxon>Candidozyma</taxon>
    </lineage>
</organism>
<dbReference type="GO" id="GO:0000226">
    <property type="term" value="P:microtubule cytoskeleton organization"/>
    <property type="evidence" value="ECO:0007669"/>
    <property type="project" value="TreeGrafter"/>
</dbReference>
<dbReference type="GO" id="GO:0007023">
    <property type="term" value="P:post-chaperonin tubulin folding pathway"/>
    <property type="evidence" value="ECO:0007669"/>
    <property type="project" value="InterPro"/>
</dbReference>
<dbReference type="Proteomes" id="UP000037122">
    <property type="component" value="Unassembled WGS sequence"/>
</dbReference>
<dbReference type="GO" id="GO:0007021">
    <property type="term" value="P:tubulin complex assembly"/>
    <property type="evidence" value="ECO:0007669"/>
    <property type="project" value="InterPro"/>
</dbReference>